<dbReference type="EMBL" id="CP049075">
    <property type="protein sequence ID" value="QLI06094.1"/>
    <property type="molecule type" value="Genomic_DNA"/>
</dbReference>
<dbReference type="KEGG" id="cinf:CINF_1620"/>
<dbReference type="Proteomes" id="UP000509414">
    <property type="component" value="Chromosome"/>
</dbReference>
<organism evidence="1 2">
    <name type="scientific">Candidatus Campylobacter infans</name>
    <dbReference type="NCBI Taxonomy" id="2561898"/>
    <lineage>
        <taxon>Bacteria</taxon>
        <taxon>Pseudomonadati</taxon>
        <taxon>Campylobacterota</taxon>
        <taxon>Epsilonproteobacteria</taxon>
        <taxon>Campylobacterales</taxon>
        <taxon>Campylobacteraceae</taxon>
        <taxon>Campylobacter</taxon>
    </lineage>
</organism>
<evidence type="ECO:0000313" key="2">
    <source>
        <dbReference type="Proteomes" id="UP000509414"/>
    </source>
</evidence>
<evidence type="ECO:0000313" key="1">
    <source>
        <dbReference type="EMBL" id="QLI06094.1"/>
    </source>
</evidence>
<dbReference type="AlphaFoldDB" id="A0A7H9CPB7"/>
<protein>
    <submittedName>
        <fullName evidence="1">Uncharacterized protein</fullName>
    </submittedName>
</protein>
<keyword evidence="2" id="KW-1185">Reference proteome</keyword>
<reference evidence="1 2" key="1">
    <citation type="submission" date="2020-02" db="EMBL/GenBank/DDBJ databases">
        <title>Complete genome sequence of the novel Campylobacter species Candidatus Campylobacter infans.</title>
        <authorList>
            <person name="Duim B."/>
            <person name="Zomer A."/>
            <person name="van der Graaf L."/>
            <person name="Wagenaar J."/>
        </authorList>
    </citation>
    <scope>NUCLEOTIDE SEQUENCE [LARGE SCALE GENOMIC DNA]</scope>
    <source>
        <strain evidence="1 2">19S00001</strain>
    </source>
</reference>
<proteinExistence type="predicted"/>
<gene>
    <name evidence="1" type="ORF">CINF_1620</name>
</gene>
<sequence length="142" mass="16713">MFKFHFFSLFGELLTARYRSLEFRAKVLSAMLCAKMVLDDGDYSVITQIASSIYGNDEKRSNLLLHAIKDYVKQIKVYRTKTLDSLLIDIDNELKSVPRYAKKIDFAHLRQMMCESEDDDITTQQQVYEYMLNEVQRYTKQA</sequence>
<dbReference type="RefSeq" id="WP_178697153.1">
    <property type="nucleotide sequence ID" value="NZ_CP049075.1"/>
</dbReference>
<accession>A0A7H9CPB7</accession>
<name>A0A7H9CPB7_9BACT</name>